<accession>A0A5E4BN78</accession>
<feature type="non-terminal residue" evidence="2">
    <location>
        <position position="1"/>
    </location>
</feature>
<gene>
    <name evidence="2" type="ORF">MONAX_5E006567</name>
</gene>
<evidence type="ECO:0000313" key="2">
    <source>
        <dbReference type="EMBL" id="VTJ70441.1"/>
    </source>
</evidence>
<sequence length="54" mass="5676">SGAKRRLRAREGGSSIPKEKNEQAEPECAGALETGPVGAALLQAMMQAELWAIP</sequence>
<evidence type="ECO:0000256" key="1">
    <source>
        <dbReference type="SAM" id="MobiDB-lite"/>
    </source>
</evidence>
<organism evidence="2 3">
    <name type="scientific">Marmota monax</name>
    <name type="common">Woodchuck</name>
    <dbReference type="NCBI Taxonomy" id="9995"/>
    <lineage>
        <taxon>Eukaryota</taxon>
        <taxon>Metazoa</taxon>
        <taxon>Chordata</taxon>
        <taxon>Craniata</taxon>
        <taxon>Vertebrata</taxon>
        <taxon>Euteleostomi</taxon>
        <taxon>Mammalia</taxon>
        <taxon>Eutheria</taxon>
        <taxon>Euarchontoglires</taxon>
        <taxon>Glires</taxon>
        <taxon>Rodentia</taxon>
        <taxon>Sciuromorpha</taxon>
        <taxon>Sciuridae</taxon>
        <taxon>Xerinae</taxon>
        <taxon>Marmotini</taxon>
        <taxon>Marmota</taxon>
    </lineage>
</organism>
<name>A0A5E4BN78_MARMO</name>
<keyword evidence="3" id="KW-1185">Reference proteome</keyword>
<protein>
    <submittedName>
        <fullName evidence="2">Uncharacterized protein</fullName>
    </submittedName>
</protein>
<dbReference type="Proteomes" id="UP000335636">
    <property type="component" value="Unassembled WGS sequence"/>
</dbReference>
<evidence type="ECO:0000313" key="3">
    <source>
        <dbReference type="Proteomes" id="UP000335636"/>
    </source>
</evidence>
<comment type="caution">
    <text evidence="2">The sequence shown here is derived from an EMBL/GenBank/DDBJ whole genome shotgun (WGS) entry which is preliminary data.</text>
</comment>
<proteinExistence type="predicted"/>
<dbReference type="EMBL" id="CABDUW010000508">
    <property type="protein sequence ID" value="VTJ70441.1"/>
    <property type="molecule type" value="Genomic_DNA"/>
</dbReference>
<feature type="non-terminal residue" evidence="2">
    <location>
        <position position="54"/>
    </location>
</feature>
<reference evidence="2" key="1">
    <citation type="submission" date="2019-04" db="EMBL/GenBank/DDBJ databases">
        <authorList>
            <person name="Alioto T."/>
            <person name="Alioto T."/>
        </authorList>
    </citation>
    <scope>NUCLEOTIDE SEQUENCE [LARGE SCALE GENOMIC DNA]</scope>
</reference>
<dbReference type="AlphaFoldDB" id="A0A5E4BN78"/>
<feature type="region of interest" description="Disordered" evidence="1">
    <location>
        <begin position="1"/>
        <end position="27"/>
    </location>
</feature>